<evidence type="ECO:0000256" key="5">
    <source>
        <dbReference type="ARBA" id="ARBA00023002"/>
    </source>
</evidence>
<evidence type="ECO:0000256" key="8">
    <source>
        <dbReference type="SAM" id="MobiDB-lite"/>
    </source>
</evidence>
<dbReference type="PANTHER" id="PTHR10755">
    <property type="entry name" value="COPROPORPHYRINOGEN III OXIDASE, MITOCHONDRIAL"/>
    <property type="match status" value="1"/>
</dbReference>
<dbReference type="Gene3D" id="3.40.1500.10">
    <property type="entry name" value="Coproporphyrinogen III oxidase, aerobic"/>
    <property type="match status" value="1"/>
</dbReference>
<dbReference type="PROSITE" id="PS01021">
    <property type="entry name" value="COPROGEN_OXIDASE"/>
    <property type="match status" value="1"/>
</dbReference>
<dbReference type="GO" id="GO:0005737">
    <property type="term" value="C:cytoplasm"/>
    <property type="evidence" value="ECO:0007669"/>
    <property type="project" value="TreeGrafter"/>
</dbReference>
<evidence type="ECO:0000256" key="7">
    <source>
        <dbReference type="ARBA" id="ARBA00023244"/>
    </source>
</evidence>
<comment type="caution">
    <text evidence="9">The sequence shown here is derived from an EMBL/GenBank/DDBJ whole genome shotgun (WGS) entry which is preliminary data.</text>
</comment>
<reference evidence="9" key="1">
    <citation type="submission" date="2022-07" db="EMBL/GenBank/DDBJ databases">
        <title>Phylogenomic reconstructions and comparative analyses of Kickxellomycotina fungi.</title>
        <authorList>
            <person name="Reynolds N.K."/>
            <person name="Stajich J.E."/>
            <person name="Barry K."/>
            <person name="Grigoriev I.V."/>
            <person name="Crous P."/>
            <person name="Smith M.E."/>
        </authorList>
    </citation>
    <scope>NUCLEOTIDE SEQUENCE</scope>
    <source>
        <strain evidence="9">RSA 861</strain>
    </source>
</reference>
<keyword evidence="5 9" id="KW-0560">Oxidoreductase</keyword>
<dbReference type="SUPFAM" id="SSF102886">
    <property type="entry name" value="Coproporphyrinogen III oxidase"/>
    <property type="match status" value="1"/>
</dbReference>
<dbReference type="AlphaFoldDB" id="A0A9W8AAT9"/>
<dbReference type="InterPro" id="IPR036406">
    <property type="entry name" value="Coprogen_oxidase_aer_sf"/>
</dbReference>
<evidence type="ECO:0000313" key="9">
    <source>
        <dbReference type="EMBL" id="KAJ1925527.1"/>
    </source>
</evidence>
<keyword evidence="6" id="KW-0350">Heme biosynthesis</keyword>
<dbReference type="NCBIfam" id="NF003727">
    <property type="entry name" value="PRK05330.1"/>
    <property type="match status" value="1"/>
</dbReference>
<dbReference type="PRINTS" id="PR00073">
    <property type="entry name" value="COPRGNOXDASE"/>
</dbReference>
<comment type="similarity">
    <text evidence="2">Belongs to the aerobic coproporphyrinogen-III oxidase family.</text>
</comment>
<gene>
    <name evidence="9" type="primary">HEM13_2</name>
    <name evidence="9" type="ORF">IWQ60_004503</name>
</gene>
<evidence type="ECO:0000256" key="2">
    <source>
        <dbReference type="ARBA" id="ARBA00010644"/>
    </source>
</evidence>
<sequence length="415" mass="47022">MSLLSRTPQPGRLLSHAAAPLRTSFRRTLGPHPRYQSTSATPSGRSPLSRATLLVGAAGLGAGLYLWSQTPEFGVKTTDTVPPLVPNPAVNPKASQSVISPDVQANRKLHRRMETFVKALQKEITDEISRIDGKPFFVDQWKREEGGYGISCVLQDGNVFEKAGVNVSVIDGKLSRAAVAQMKARNKDINGDDEVPFCVAGISIVMHPHNPMVPTVHLNYRYFEIEDPDHPDQPQMAWFGGGSDLTPSYLFPEDATHFHRTLKDACDRHDPAFYPAYKAWCDRYFYLPHRQEARGVGGIFFDDLDDRNPEELFAFVQDCGRAFLPSYVPIVLRRKDMPFTEEQKRWQQLRRGRYVEFNLIHDRGTKFGLFTPGARIESILMSLPLTARWEYCHRPEPGTEEAKVMEIVEKPREWV</sequence>
<name>A0A9W8AAT9_9FUNG</name>
<evidence type="ECO:0000256" key="6">
    <source>
        <dbReference type="ARBA" id="ARBA00023133"/>
    </source>
</evidence>
<keyword evidence="7" id="KW-0627">Porphyrin biosynthesis</keyword>
<proteinExistence type="inferred from homology"/>
<dbReference type="GO" id="GO:0004109">
    <property type="term" value="F:coproporphyrinogen oxidase activity"/>
    <property type="evidence" value="ECO:0007669"/>
    <property type="project" value="UniProtKB-EC"/>
</dbReference>
<dbReference type="OrthoDB" id="15318at2759"/>
<dbReference type="GO" id="GO:0006782">
    <property type="term" value="P:protoporphyrinogen IX biosynthetic process"/>
    <property type="evidence" value="ECO:0007669"/>
    <property type="project" value="TreeGrafter"/>
</dbReference>
<evidence type="ECO:0000313" key="10">
    <source>
        <dbReference type="Proteomes" id="UP001150569"/>
    </source>
</evidence>
<dbReference type="FunFam" id="3.40.1500.10:FF:000002">
    <property type="entry name" value="oxygen-dependent coproporphyrinogen-III oxidase, mitochondrial"/>
    <property type="match status" value="1"/>
</dbReference>
<accession>A0A9W8AAT9</accession>
<evidence type="ECO:0000256" key="3">
    <source>
        <dbReference type="ARBA" id="ARBA00011738"/>
    </source>
</evidence>
<comment type="subunit">
    <text evidence="3">Homodimer.</text>
</comment>
<evidence type="ECO:0000256" key="4">
    <source>
        <dbReference type="ARBA" id="ARBA00012869"/>
    </source>
</evidence>
<dbReference type="InterPro" id="IPR001260">
    <property type="entry name" value="Coprogen_oxidase_aer"/>
</dbReference>
<dbReference type="EMBL" id="JANBPT010000219">
    <property type="protein sequence ID" value="KAJ1925527.1"/>
    <property type="molecule type" value="Genomic_DNA"/>
</dbReference>
<protein>
    <recommendedName>
        <fullName evidence="4">coproporphyrinogen oxidase</fullName>
        <ecNumber evidence="4">1.3.3.3</ecNumber>
    </recommendedName>
</protein>
<organism evidence="9 10">
    <name type="scientific">Tieghemiomyces parasiticus</name>
    <dbReference type="NCBI Taxonomy" id="78921"/>
    <lineage>
        <taxon>Eukaryota</taxon>
        <taxon>Fungi</taxon>
        <taxon>Fungi incertae sedis</taxon>
        <taxon>Zoopagomycota</taxon>
        <taxon>Kickxellomycotina</taxon>
        <taxon>Dimargaritomycetes</taxon>
        <taxon>Dimargaritales</taxon>
        <taxon>Dimargaritaceae</taxon>
        <taxon>Tieghemiomyces</taxon>
    </lineage>
</organism>
<comment type="pathway">
    <text evidence="1">Porphyrin-containing compound metabolism; protoporphyrin-IX biosynthesis; protoporphyrinogen-IX from coproporphyrinogen-III (O2 route): step 1/1.</text>
</comment>
<feature type="region of interest" description="Disordered" evidence="8">
    <location>
        <begin position="25"/>
        <end position="47"/>
    </location>
</feature>
<dbReference type="InterPro" id="IPR018375">
    <property type="entry name" value="Coprogen_oxidase_CS"/>
</dbReference>
<keyword evidence="10" id="KW-1185">Reference proteome</keyword>
<dbReference type="Proteomes" id="UP001150569">
    <property type="component" value="Unassembled WGS sequence"/>
</dbReference>
<evidence type="ECO:0000256" key="1">
    <source>
        <dbReference type="ARBA" id="ARBA00005168"/>
    </source>
</evidence>
<feature type="compositionally biased region" description="Polar residues" evidence="8">
    <location>
        <begin position="35"/>
        <end position="46"/>
    </location>
</feature>
<feature type="region of interest" description="Disordered" evidence="8">
    <location>
        <begin position="1"/>
        <end position="20"/>
    </location>
</feature>
<dbReference type="EC" id="1.3.3.3" evidence="4"/>
<dbReference type="PANTHER" id="PTHR10755:SF0">
    <property type="entry name" value="OXYGEN-DEPENDENT COPROPORPHYRINOGEN-III OXIDASE, MITOCHONDRIAL"/>
    <property type="match status" value="1"/>
</dbReference>
<dbReference type="Pfam" id="PF01218">
    <property type="entry name" value="Coprogen_oxidas"/>
    <property type="match status" value="1"/>
</dbReference>